<organism evidence="1 2">
    <name type="scientific">Pluteus cervinus</name>
    <dbReference type="NCBI Taxonomy" id="181527"/>
    <lineage>
        <taxon>Eukaryota</taxon>
        <taxon>Fungi</taxon>
        <taxon>Dikarya</taxon>
        <taxon>Basidiomycota</taxon>
        <taxon>Agaricomycotina</taxon>
        <taxon>Agaricomycetes</taxon>
        <taxon>Agaricomycetidae</taxon>
        <taxon>Agaricales</taxon>
        <taxon>Pluteineae</taxon>
        <taxon>Pluteaceae</taxon>
        <taxon>Pluteus</taxon>
    </lineage>
</organism>
<sequence>MLPAIKKELKAELEADLNEKLEIQKTELKVEFEAQLQNLRLESDEEKAKRQTCEAELKETRVQLAETTQDKDKETQRADRA</sequence>
<evidence type="ECO:0000313" key="2">
    <source>
        <dbReference type="Proteomes" id="UP000308600"/>
    </source>
</evidence>
<proteinExistence type="predicted"/>
<name>A0ACD3AF44_9AGAR</name>
<accession>A0ACD3AF44</accession>
<keyword evidence="2" id="KW-1185">Reference proteome</keyword>
<feature type="non-terminal residue" evidence="1">
    <location>
        <position position="81"/>
    </location>
</feature>
<evidence type="ECO:0000313" key="1">
    <source>
        <dbReference type="EMBL" id="TFK63934.1"/>
    </source>
</evidence>
<gene>
    <name evidence="1" type="ORF">BDN72DRAFT_847113</name>
</gene>
<dbReference type="Proteomes" id="UP000308600">
    <property type="component" value="Unassembled WGS sequence"/>
</dbReference>
<dbReference type="EMBL" id="ML208497">
    <property type="protein sequence ID" value="TFK63934.1"/>
    <property type="molecule type" value="Genomic_DNA"/>
</dbReference>
<protein>
    <submittedName>
        <fullName evidence="1">Uncharacterized protein</fullName>
    </submittedName>
</protein>
<reference evidence="1 2" key="1">
    <citation type="journal article" date="2019" name="Nat. Ecol. Evol.">
        <title>Megaphylogeny resolves global patterns of mushroom evolution.</title>
        <authorList>
            <person name="Varga T."/>
            <person name="Krizsan K."/>
            <person name="Foldi C."/>
            <person name="Dima B."/>
            <person name="Sanchez-Garcia M."/>
            <person name="Sanchez-Ramirez S."/>
            <person name="Szollosi G.J."/>
            <person name="Szarkandi J.G."/>
            <person name="Papp V."/>
            <person name="Albert L."/>
            <person name="Andreopoulos W."/>
            <person name="Angelini C."/>
            <person name="Antonin V."/>
            <person name="Barry K.W."/>
            <person name="Bougher N.L."/>
            <person name="Buchanan P."/>
            <person name="Buyck B."/>
            <person name="Bense V."/>
            <person name="Catcheside P."/>
            <person name="Chovatia M."/>
            <person name="Cooper J."/>
            <person name="Damon W."/>
            <person name="Desjardin D."/>
            <person name="Finy P."/>
            <person name="Geml J."/>
            <person name="Haridas S."/>
            <person name="Hughes K."/>
            <person name="Justo A."/>
            <person name="Karasinski D."/>
            <person name="Kautmanova I."/>
            <person name="Kiss B."/>
            <person name="Kocsube S."/>
            <person name="Kotiranta H."/>
            <person name="LaButti K.M."/>
            <person name="Lechner B.E."/>
            <person name="Liimatainen K."/>
            <person name="Lipzen A."/>
            <person name="Lukacs Z."/>
            <person name="Mihaltcheva S."/>
            <person name="Morgado L.N."/>
            <person name="Niskanen T."/>
            <person name="Noordeloos M.E."/>
            <person name="Ohm R.A."/>
            <person name="Ortiz-Santana B."/>
            <person name="Ovrebo C."/>
            <person name="Racz N."/>
            <person name="Riley R."/>
            <person name="Savchenko A."/>
            <person name="Shiryaev A."/>
            <person name="Soop K."/>
            <person name="Spirin V."/>
            <person name="Szebenyi C."/>
            <person name="Tomsovsky M."/>
            <person name="Tulloss R.E."/>
            <person name="Uehling J."/>
            <person name="Grigoriev I.V."/>
            <person name="Vagvolgyi C."/>
            <person name="Papp T."/>
            <person name="Martin F.M."/>
            <person name="Miettinen O."/>
            <person name="Hibbett D.S."/>
            <person name="Nagy L.G."/>
        </authorList>
    </citation>
    <scope>NUCLEOTIDE SEQUENCE [LARGE SCALE GENOMIC DNA]</scope>
    <source>
        <strain evidence="1 2">NL-1719</strain>
    </source>
</reference>